<proteinExistence type="inferred from homology"/>
<evidence type="ECO:0000313" key="9">
    <source>
        <dbReference type="Proteomes" id="UP001153709"/>
    </source>
</evidence>
<evidence type="ECO:0000256" key="5">
    <source>
        <dbReference type="ARBA" id="ARBA00022801"/>
    </source>
</evidence>
<dbReference type="PANTHER" id="PTHR11567:SF211">
    <property type="entry name" value="PROSTATIC ACID PHOSPHATASE"/>
    <property type="match status" value="1"/>
</dbReference>
<protein>
    <recommendedName>
        <fullName evidence="3">acid phosphatase</fullName>
        <ecNumber evidence="3">3.1.3.2</ecNumber>
    </recommendedName>
</protein>
<keyword evidence="5" id="KW-0378">Hydrolase</keyword>
<dbReference type="PANTHER" id="PTHR11567">
    <property type="entry name" value="ACID PHOSPHATASE-RELATED"/>
    <property type="match status" value="1"/>
</dbReference>
<sequence>MFRTCIKVIICLLSFILIGGANELIAIVTLFRHGARTPISLYENDPYKAVSSEIWPEGDGQLTNLGKNQQFELGQWFRERYKQFLPDRYHSDFLTVMSSDVDRTLMSAAAHLAGLYPPKDDQIWNERLSWQPIPIHTQSKKEDMLIASERPCKKHDRLYQELLNSKSYLAFLEQQREILDYLSFHSGENVTTLRDVFLINDNLFVESKYNLTLPDWTRNVFPQLLSPLAQLSIALPASTPELGRLRSGPLIDYIATFLENAILNSNNSQKYLILSGHDFTIGTLLTTLGSNDHTLAEYASSVIFELRKSKENVPFVNLMFRNSTNLYGIKLKQCAFNCDFKQFSKIIAPVRTNASVWEKECSDVTFSNRKLILPYLTPFSQNLQYSSRSGLPRKLHHLWPFH</sequence>
<evidence type="ECO:0000256" key="3">
    <source>
        <dbReference type="ARBA" id="ARBA00012646"/>
    </source>
</evidence>
<dbReference type="EMBL" id="OU898282">
    <property type="protein sequence ID" value="CAG9837274.1"/>
    <property type="molecule type" value="Genomic_DNA"/>
</dbReference>
<name>A0A9N9T7Y9_DIABA</name>
<dbReference type="CDD" id="cd07061">
    <property type="entry name" value="HP_HAP_like"/>
    <property type="match status" value="1"/>
</dbReference>
<dbReference type="PROSITE" id="PS00616">
    <property type="entry name" value="HIS_ACID_PHOSPHAT_1"/>
    <property type="match status" value="1"/>
</dbReference>
<keyword evidence="7" id="KW-0325">Glycoprotein</keyword>
<gene>
    <name evidence="8" type="ORF">DIABBA_LOCUS10275</name>
</gene>
<reference evidence="8" key="1">
    <citation type="submission" date="2022-01" db="EMBL/GenBank/DDBJ databases">
        <authorList>
            <person name="King R."/>
        </authorList>
    </citation>
    <scope>NUCLEOTIDE SEQUENCE</scope>
</reference>
<dbReference type="InterPro" id="IPR033379">
    <property type="entry name" value="Acid_Pase_AS"/>
</dbReference>
<accession>A0A9N9T7Y9</accession>
<dbReference type="InterPro" id="IPR029033">
    <property type="entry name" value="His_PPase_superfam"/>
</dbReference>
<evidence type="ECO:0000256" key="1">
    <source>
        <dbReference type="ARBA" id="ARBA00000032"/>
    </source>
</evidence>
<dbReference type="InterPro" id="IPR000560">
    <property type="entry name" value="His_Pase_clade-2"/>
</dbReference>
<evidence type="ECO:0000313" key="8">
    <source>
        <dbReference type="EMBL" id="CAG9837274.1"/>
    </source>
</evidence>
<organism evidence="8 9">
    <name type="scientific">Diabrotica balteata</name>
    <name type="common">Banded cucumber beetle</name>
    <dbReference type="NCBI Taxonomy" id="107213"/>
    <lineage>
        <taxon>Eukaryota</taxon>
        <taxon>Metazoa</taxon>
        <taxon>Ecdysozoa</taxon>
        <taxon>Arthropoda</taxon>
        <taxon>Hexapoda</taxon>
        <taxon>Insecta</taxon>
        <taxon>Pterygota</taxon>
        <taxon>Neoptera</taxon>
        <taxon>Endopterygota</taxon>
        <taxon>Coleoptera</taxon>
        <taxon>Polyphaga</taxon>
        <taxon>Cucujiformia</taxon>
        <taxon>Chrysomeloidea</taxon>
        <taxon>Chrysomelidae</taxon>
        <taxon>Galerucinae</taxon>
        <taxon>Diabroticina</taxon>
        <taxon>Diabroticites</taxon>
        <taxon>Diabrotica</taxon>
    </lineage>
</organism>
<keyword evidence="6" id="KW-1015">Disulfide bond</keyword>
<evidence type="ECO:0000256" key="4">
    <source>
        <dbReference type="ARBA" id="ARBA00022729"/>
    </source>
</evidence>
<evidence type="ECO:0000256" key="6">
    <source>
        <dbReference type="ARBA" id="ARBA00023157"/>
    </source>
</evidence>
<keyword evidence="4" id="KW-0732">Signal</keyword>
<evidence type="ECO:0000256" key="7">
    <source>
        <dbReference type="ARBA" id="ARBA00023180"/>
    </source>
</evidence>
<evidence type="ECO:0000256" key="2">
    <source>
        <dbReference type="ARBA" id="ARBA00005375"/>
    </source>
</evidence>
<dbReference type="OrthoDB" id="5821688at2759"/>
<dbReference type="GO" id="GO:0003993">
    <property type="term" value="F:acid phosphatase activity"/>
    <property type="evidence" value="ECO:0007669"/>
    <property type="project" value="UniProtKB-EC"/>
</dbReference>
<dbReference type="Pfam" id="PF00328">
    <property type="entry name" value="His_Phos_2"/>
    <property type="match status" value="1"/>
</dbReference>
<dbReference type="SUPFAM" id="SSF53254">
    <property type="entry name" value="Phosphoglycerate mutase-like"/>
    <property type="match status" value="1"/>
</dbReference>
<dbReference type="Gene3D" id="3.40.50.1240">
    <property type="entry name" value="Phosphoglycerate mutase-like"/>
    <property type="match status" value="1"/>
</dbReference>
<dbReference type="AlphaFoldDB" id="A0A9N9T7Y9"/>
<comment type="catalytic activity">
    <reaction evidence="1">
        <text>a phosphate monoester + H2O = an alcohol + phosphate</text>
        <dbReference type="Rhea" id="RHEA:15017"/>
        <dbReference type="ChEBI" id="CHEBI:15377"/>
        <dbReference type="ChEBI" id="CHEBI:30879"/>
        <dbReference type="ChEBI" id="CHEBI:43474"/>
        <dbReference type="ChEBI" id="CHEBI:67140"/>
        <dbReference type="EC" id="3.1.3.2"/>
    </reaction>
</comment>
<dbReference type="Proteomes" id="UP001153709">
    <property type="component" value="Chromosome 7"/>
</dbReference>
<dbReference type="EC" id="3.1.3.2" evidence="3"/>
<comment type="similarity">
    <text evidence="2">Belongs to the histidine acid phosphatase family.</text>
</comment>
<dbReference type="InterPro" id="IPR050645">
    <property type="entry name" value="Histidine_acid_phosphatase"/>
</dbReference>
<keyword evidence="9" id="KW-1185">Reference proteome</keyword>